<feature type="compositionally biased region" description="Low complexity" evidence="6">
    <location>
        <begin position="12"/>
        <end position="21"/>
    </location>
</feature>
<evidence type="ECO:0000313" key="9">
    <source>
        <dbReference type="Proteomes" id="UP000001382"/>
    </source>
</evidence>
<name>D2S9T5_GEOOG</name>
<dbReference type="eggNOG" id="COG1295">
    <property type="taxonomic scope" value="Bacteria"/>
</dbReference>
<feature type="transmembrane region" description="Helical" evidence="7">
    <location>
        <begin position="239"/>
        <end position="258"/>
    </location>
</feature>
<evidence type="ECO:0000313" key="8">
    <source>
        <dbReference type="EMBL" id="ADB73798.1"/>
    </source>
</evidence>
<comment type="subcellular location">
    <subcellularLocation>
        <location evidence="1">Cell membrane</location>
        <topology evidence="1">Multi-pass membrane protein</topology>
    </subcellularLocation>
</comment>
<organism evidence="8 9">
    <name type="scientific">Geodermatophilus obscurus (strain ATCC 25078 / DSM 43160 / JCM 3152 / CCUG 61914 / KCC A-0152 / KCTC 9177 / NBRC 13315 / NRRL B-3577 / G-20)</name>
    <dbReference type="NCBI Taxonomy" id="526225"/>
    <lineage>
        <taxon>Bacteria</taxon>
        <taxon>Bacillati</taxon>
        <taxon>Actinomycetota</taxon>
        <taxon>Actinomycetes</taxon>
        <taxon>Geodermatophilales</taxon>
        <taxon>Geodermatophilaceae</taxon>
        <taxon>Geodermatophilus</taxon>
    </lineage>
</organism>
<gene>
    <name evidence="8" type="ordered locus">Gobs_1038</name>
</gene>
<evidence type="ECO:0000256" key="3">
    <source>
        <dbReference type="ARBA" id="ARBA00022692"/>
    </source>
</evidence>
<reference evidence="9" key="2">
    <citation type="submission" date="2010-01" db="EMBL/GenBank/DDBJ databases">
        <title>The complete genome of Geodermatophilus obscurus DSM 43160.</title>
        <authorList>
            <consortium name="US DOE Joint Genome Institute (JGI-PGF)"/>
            <person name="Lucas S."/>
            <person name="Copeland A."/>
            <person name="Lapidus A."/>
            <person name="Glavina del Rio T."/>
            <person name="Dalin E."/>
            <person name="Tice H."/>
            <person name="Bruce D."/>
            <person name="Goodwin L."/>
            <person name="Pitluck S."/>
            <person name="Kyrpides N."/>
            <person name="Mavromatis K."/>
            <person name="Ivanova N."/>
            <person name="Munk A.C."/>
            <person name="Brettin T."/>
            <person name="Detter J.C."/>
            <person name="Han C."/>
            <person name="Larimer F."/>
            <person name="Land M."/>
            <person name="Hauser L."/>
            <person name="Markowitz V."/>
            <person name="Cheng J.-F."/>
            <person name="Hugenholtz P."/>
            <person name="Woyke T."/>
            <person name="Wu D."/>
            <person name="Jando M."/>
            <person name="Schneider S."/>
            <person name="Klenk H.-P."/>
            <person name="Eisen J.A."/>
        </authorList>
    </citation>
    <scope>NUCLEOTIDE SEQUENCE [LARGE SCALE GENOMIC DNA]</scope>
    <source>
        <strain evidence="9">ATCC 25078 / DSM 43160 / JCM 3152 / KCC A-0152 / KCTC 9177 / NBRC 13315 / NRRL B-3577 / G-20</strain>
    </source>
</reference>
<evidence type="ECO:0000256" key="6">
    <source>
        <dbReference type="SAM" id="MobiDB-lite"/>
    </source>
</evidence>
<feature type="region of interest" description="Disordered" evidence="6">
    <location>
        <begin position="1"/>
        <end position="26"/>
    </location>
</feature>
<feature type="transmembrane region" description="Helical" evidence="7">
    <location>
        <begin position="270"/>
        <end position="292"/>
    </location>
</feature>
<dbReference type="Proteomes" id="UP000001382">
    <property type="component" value="Chromosome"/>
</dbReference>
<keyword evidence="5 7" id="KW-0472">Membrane</keyword>
<keyword evidence="3 7" id="KW-0812">Transmembrane</keyword>
<dbReference type="RefSeq" id="WP_012947239.1">
    <property type="nucleotide sequence ID" value="NC_013757.1"/>
</dbReference>
<keyword evidence="2" id="KW-1003">Cell membrane</keyword>
<evidence type="ECO:0000256" key="2">
    <source>
        <dbReference type="ARBA" id="ARBA00022475"/>
    </source>
</evidence>
<dbReference type="AlphaFoldDB" id="D2S9T5"/>
<dbReference type="EMBL" id="CP001867">
    <property type="protein sequence ID" value="ADB73798.1"/>
    <property type="molecule type" value="Genomic_DNA"/>
</dbReference>
<evidence type="ECO:0000256" key="7">
    <source>
        <dbReference type="SAM" id="Phobius"/>
    </source>
</evidence>
<feature type="transmembrane region" description="Helical" evidence="7">
    <location>
        <begin position="206"/>
        <end position="227"/>
    </location>
</feature>
<keyword evidence="4 7" id="KW-1133">Transmembrane helix</keyword>
<evidence type="ECO:0000256" key="5">
    <source>
        <dbReference type="ARBA" id="ARBA00023136"/>
    </source>
</evidence>
<sequence length="355" mass="37999">MAEERSDGTGTGAEATTPGPASRRSAAHRLVRRTMGNAWNDDIFTESAAAAFWQTLSLPPLLLGLFGILGYVGGAFGPDTIAAVQQWIIDLTGGVFSRNALDEIIAPTVADVLSTARAEVISVGFVLSFWSGSSAMASFVDAITRAHDQYEVRNLIWQRTLSMLMYLVGLVTGILVLPLLALGPERVLPLLPDSWQHSAGTAVDTVYYPVLGLVLLLALTTLYRVALPLKPPWYRGLPGALLAALVFLAGSSGLRLYLDWLTGSGYTYGALAAPIAFLLATFFIAFAIILGAQLNAAIQALWPVPLRDRRGRLAKSGPGTPELRRTVREHPEAAAAVLEQLAYTVEPPAPTAHRD</sequence>
<keyword evidence="9" id="KW-1185">Reference proteome</keyword>
<proteinExistence type="predicted"/>
<reference evidence="8 9" key="1">
    <citation type="journal article" date="2010" name="Stand. Genomic Sci.">
        <title>Complete genome sequence of Geodermatophilus obscurus type strain (G-20).</title>
        <authorList>
            <person name="Ivanova N."/>
            <person name="Sikorski J."/>
            <person name="Jando M."/>
            <person name="Munk C."/>
            <person name="Lapidus A."/>
            <person name="Glavina Del Rio T."/>
            <person name="Copeland A."/>
            <person name="Tice H."/>
            <person name="Cheng J.-F."/>
            <person name="Lucas S."/>
            <person name="Chen F."/>
            <person name="Nolan M."/>
            <person name="Bruce D."/>
            <person name="Goodwin L."/>
            <person name="Pitluck S."/>
            <person name="Mavromatis K."/>
            <person name="Mikhailova N."/>
            <person name="Pati A."/>
            <person name="Chen A."/>
            <person name="Palaniappan K."/>
            <person name="Land M."/>
            <person name="Hauser L."/>
            <person name="Chang Y.-J."/>
            <person name="Jeffries C.D."/>
            <person name="Meincke L."/>
            <person name="Brettin T."/>
            <person name="Detter J.C."/>
            <person name="Detter J.C."/>
            <person name="Rohde M."/>
            <person name="Goeker M."/>
            <person name="Bristow J."/>
            <person name="Eisen J.A."/>
            <person name="Markowitz V."/>
            <person name="Hugenholtz P."/>
            <person name="Kyrpides N.C."/>
            <person name="Klenk H.-P."/>
        </authorList>
    </citation>
    <scope>NUCLEOTIDE SEQUENCE [LARGE SCALE GENOMIC DNA]</scope>
    <source>
        <strain evidence="9">ATCC 25078 / DSM 43160 / JCM 3152 / KCC A-0152 / KCTC 9177 / NBRC 13315 / NRRL B-3577 / G-20</strain>
    </source>
</reference>
<dbReference type="PANTHER" id="PTHR30213">
    <property type="entry name" value="INNER MEMBRANE PROTEIN YHJD"/>
    <property type="match status" value="1"/>
</dbReference>
<protein>
    <submittedName>
        <fullName evidence="8">Ribonuclease BN</fullName>
    </submittedName>
</protein>
<evidence type="ECO:0000256" key="4">
    <source>
        <dbReference type="ARBA" id="ARBA00022989"/>
    </source>
</evidence>
<evidence type="ECO:0000256" key="1">
    <source>
        <dbReference type="ARBA" id="ARBA00004651"/>
    </source>
</evidence>
<dbReference type="KEGG" id="gob:Gobs_1038"/>
<dbReference type="PANTHER" id="PTHR30213:SF0">
    <property type="entry name" value="UPF0761 MEMBRANE PROTEIN YIHY"/>
    <property type="match status" value="1"/>
</dbReference>
<dbReference type="OrthoDB" id="3209118at2"/>
<dbReference type="InterPro" id="IPR017039">
    <property type="entry name" value="Virul_fac_BrkB"/>
</dbReference>
<dbReference type="HOGENOM" id="CLU_045539_2_3_11"/>
<dbReference type="GO" id="GO:0005886">
    <property type="term" value="C:plasma membrane"/>
    <property type="evidence" value="ECO:0007669"/>
    <property type="project" value="UniProtKB-SubCell"/>
</dbReference>
<feature type="transmembrane region" description="Helical" evidence="7">
    <location>
        <begin position="163"/>
        <end position="182"/>
    </location>
</feature>
<accession>D2S9T5</accession>
<dbReference type="Pfam" id="PF03631">
    <property type="entry name" value="Virul_fac_BrkB"/>
    <property type="match status" value="1"/>
</dbReference>